<dbReference type="OrthoDB" id="529273at2759"/>
<dbReference type="Proteomes" id="UP000515121">
    <property type="component" value="Unplaced"/>
</dbReference>
<dbReference type="InterPro" id="IPR049625">
    <property type="entry name" value="Glyco_transf_61_cat"/>
</dbReference>
<keyword evidence="4" id="KW-0325">Glycoprotein</keyword>
<evidence type="ECO:0000256" key="2">
    <source>
        <dbReference type="ARBA" id="ARBA00022676"/>
    </source>
</evidence>
<evidence type="ECO:0000256" key="4">
    <source>
        <dbReference type="ARBA" id="ARBA00023180"/>
    </source>
</evidence>
<sequence>MVHYQRYNQFKKGGDEETGTLVFVSSNPGYYIRRRLKLFSILLLSLLSCSFVLAPHFFSSSSALSYLYSFGVLNEGHTGDMDVNTPLCSSISNGTICCDRSHFRSDVCFMKGDVRTLSPSSSVFLYSSNNSYGVINYVSSMVDDGEEEEDDQLQHETIKPYTRKWETSVMNTIDELDLISKRRHLGVHHPCDVIHNVPAIVFSTGGYTGNVYHEFNDGIIPLYITSQHFNKKVVFVILEYHNWWLMKYGDILSHLSDYPMIDFSGDNRTHCFTEAIVGLRIHDELTVDSSLMKNNKSIVDFRNLLDRAYWPRIRGLIQDEEREAQEKKISFRPTSGSALDIGTKVQYQAWRPKLVILSRNGSRAITNENILVKVAGEIGFQVHVLRPERTTELAKIYRALNSSDVMIGVHGAAMTHFLFMKPGSVFIQVIPLGTDWAAETYYGEPARKLGLKYIGYKITPRESSLFDEYDKDDPALRNPSSLTSKGWEYTKKIYLEGQTVKLNLRRFQKRLVRAYDYITRIHLQSRLQSQ</sequence>
<evidence type="ECO:0000313" key="7">
    <source>
        <dbReference type="Proteomes" id="UP000515121"/>
    </source>
</evidence>
<gene>
    <name evidence="8" type="primary">LOC111294515</name>
</gene>
<keyword evidence="3" id="KW-0808">Transferase</keyword>
<evidence type="ECO:0000256" key="5">
    <source>
        <dbReference type="SAM" id="Phobius"/>
    </source>
</evidence>
<feature type="domain" description="Glycosyltransferase 61 catalytic" evidence="6">
    <location>
        <begin position="333"/>
        <end position="427"/>
    </location>
</feature>
<dbReference type="Pfam" id="PF04577">
    <property type="entry name" value="Glyco_transf_61"/>
    <property type="match status" value="1"/>
</dbReference>
<dbReference type="AlphaFoldDB" id="A0A6P5YTP4"/>
<dbReference type="InterPro" id="IPR007657">
    <property type="entry name" value="Glycosyltransferase_61"/>
</dbReference>
<accession>A0A6P5YTP4</accession>
<keyword evidence="5" id="KW-1133">Transmembrane helix</keyword>
<dbReference type="RefSeq" id="XP_022743600.1">
    <property type="nucleotide sequence ID" value="XM_022887865.1"/>
</dbReference>
<keyword evidence="5" id="KW-0472">Membrane</keyword>
<dbReference type="GeneID" id="111294515"/>
<dbReference type="PANTHER" id="PTHR20961">
    <property type="entry name" value="GLYCOSYLTRANSFERASE"/>
    <property type="match status" value="1"/>
</dbReference>
<proteinExistence type="predicted"/>
<name>A0A6P5YTP4_DURZI</name>
<reference evidence="8" key="1">
    <citation type="submission" date="2025-08" db="UniProtKB">
        <authorList>
            <consortium name="RefSeq"/>
        </authorList>
    </citation>
    <scope>IDENTIFICATION</scope>
    <source>
        <tissue evidence="8">Fruit stalk</tissue>
    </source>
</reference>
<dbReference type="PANTHER" id="PTHR20961:SF124">
    <property type="entry name" value="GLYCOSYLTRANSFERASE"/>
    <property type="match status" value="1"/>
</dbReference>
<evidence type="ECO:0000256" key="1">
    <source>
        <dbReference type="ARBA" id="ARBA00004323"/>
    </source>
</evidence>
<dbReference type="GO" id="GO:0016763">
    <property type="term" value="F:pentosyltransferase activity"/>
    <property type="evidence" value="ECO:0007669"/>
    <property type="project" value="UniProtKB-ARBA"/>
</dbReference>
<evidence type="ECO:0000256" key="3">
    <source>
        <dbReference type="ARBA" id="ARBA00022679"/>
    </source>
</evidence>
<dbReference type="GO" id="GO:0000139">
    <property type="term" value="C:Golgi membrane"/>
    <property type="evidence" value="ECO:0007669"/>
    <property type="project" value="UniProtKB-SubCell"/>
</dbReference>
<keyword evidence="2" id="KW-0328">Glycosyltransferase</keyword>
<evidence type="ECO:0000259" key="6">
    <source>
        <dbReference type="Pfam" id="PF04577"/>
    </source>
</evidence>
<keyword evidence="7" id="KW-1185">Reference proteome</keyword>
<organism evidence="7 8">
    <name type="scientific">Durio zibethinus</name>
    <name type="common">Durian</name>
    <dbReference type="NCBI Taxonomy" id="66656"/>
    <lineage>
        <taxon>Eukaryota</taxon>
        <taxon>Viridiplantae</taxon>
        <taxon>Streptophyta</taxon>
        <taxon>Embryophyta</taxon>
        <taxon>Tracheophyta</taxon>
        <taxon>Spermatophyta</taxon>
        <taxon>Magnoliopsida</taxon>
        <taxon>eudicotyledons</taxon>
        <taxon>Gunneridae</taxon>
        <taxon>Pentapetalae</taxon>
        <taxon>rosids</taxon>
        <taxon>malvids</taxon>
        <taxon>Malvales</taxon>
        <taxon>Malvaceae</taxon>
        <taxon>Helicteroideae</taxon>
        <taxon>Durio</taxon>
    </lineage>
</organism>
<dbReference type="KEGG" id="dzi:111294515"/>
<protein>
    <submittedName>
        <fullName evidence="8">Uncharacterized protein LOC111294515 isoform X1</fullName>
    </submittedName>
</protein>
<feature type="transmembrane region" description="Helical" evidence="5">
    <location>
        <begin position="38"/>
        <end position="58"/>
    </location>
</feature>
<keyword evidence="5" id="KW-0812">Transmembrane</keyword>
<evidence type="ECO:0000313" key="8">
    <source>
        <dbReference type="RefSeq" id="XP_022743600.1"/>
    </source>
</evidence>
<comment type="subcellular location">
    <subcellularLocation>
        <location evidence="1">Golgi apparatus membrane</location>
        <topology evidence="1">Single-pass type II membrane protein</topology>
    </subcellularLocation>
</comment>